<dbReference type="EMBL" id="CAFAAQ010000307">
    <property type="protein sequence ID" value="CAB4827734.1"/>
    <property type="molecule type" value="Genomic_DNA"/>
</dbReference>
<reference evidence="1" key="1">
    <citation type="submission" date="2020-05" db="EMBL/GenBank/DDBJ databases">
        <authorList>
            <person name="Chiriac C."/>
            <person name="Salcher M."/>
            <person name="Ghai R."/>
            <person name="Kavagutti S V."/>
        </authorList>
    </citation>
    <scope>NUCLEOTIDE SEQUENCE</scope>
</reference>
<organism evidence="1">
    <name type="scientific">freshwater metagenome</name>
    <dbReference type="NCBI Taxonomy" id="449393"/>
    <lineage>
        <taxon>unclassified sequences</taxon>
        <taxon>metagenomes</taxon>
        <taxon>ecological metagenomes</taxon>
    </lineage>
</organism>
<accession>A0A6J7A4T4</accession>
<protein>
    <submittedName>
        <fullName evidence="1">Unannotated protein</fullName>
    </submittedName>
</protein>
<gene>
    <name evidence="1" type="ORF">UFOPK3046_02139</name>
</gene>
<name>A0A6J7A4T4_9ZZZZ</name>
<dbReference type="AlphaFoldDB" id="A0A6J7A4T4"/>
<proteinExistence type="predicted"/>
<sequence>MILAMLRISSAVQPVLKMATIPMSAPVEAKRFAFGDILNFGEVVVADI</sequence>
<evidence type="ECO:0000313" key="1">
    <source>
        <dbReference type="EMBL" id="CAB4827734.1"/>
    </source>
</evidence>